<feature type="transmembrane region" description="Helical" evidence="1">
    <location>
        <begin position="5"/>
        <end position="25"/>
    </location>
</feature>
<dbReference type="Proteomes" id="UP000231469">
    <property type="component" value="Unassembled WGS sequence"/>
</dbReference>
<evidence type="ECO:0000313" key="3">
    <source>
        <dbReference type="Proteomes" id="UP000231469"/>
    </source>
</evidence>
<keyword evidence="1" id="KW-1133">Transmembrane helix</keyword>
<feature type="non-terminal residue" evidence="2">
    <location>
        <position position="68"/>
    </location>
</feature>
<reference evidence="3" key="1">
    <citation type="submission" date="2017-09" db="EMBL/GenBank/DDBJ databases">
        <title>Depth-based differentiation of microbial function through sediment-hosted aquifers and enrichment of novel symbionts in the deep terrestrial subsurface.</title>
        <authorList>
            <person name="Probst A.J."/>
            <person name="Ladd B."/>
            <person name="Jarett J.K."/>
            <person name="Geller-Mcgrath D.E."/>
            <person name="Sieber C.M.K."/>
            <person name="Emerson J.B."/>
            <person name="Anantharaman K."/>
            <person name="Thomas B.C."/>
            <person name="Malmstrom R."/>
            <person name="Stieglmeier M."/>
            <person name="Klingl A."/>
            <person name="Woyke T."/>
            <person name="Ryan C.M."/>
            <person name="Banfield J.F."/>
        </authorList>
    </citation>
    <scope>NUCLEOTIDE SEQUENCE [LARGE SCALE GENOMIC DNA]</scope>
</reference>
<dbReference type="AlphaFoldDB" id="A0A2M7VJQ0"/>
<name>A0A2M7VJQ0_9BACT</name>
<dbReference type="EMBL" id="PFPS01000113">
    <property type="protein sequence ID" value="PJA02075.1"/>
    <property type="molecule type" value="Genomic_DNA"/>
</dbReference>
<accession>A0A2M7VJQ0</accession>
<gene>
    <name evidence="2" type="ORF">COX73_02680</name>
</gene>
<evidence type="ECO:0000313" key="2">
    <source>
        <dbReference type="EMBL" id="PJA02075.1"/>
    </source>
</evidence>
<sequence length="68" mass="7738">MKKNILLITIFIFIILLTLAVYGYYRLFVVSTLPPTTEKQPEVVLVGSQEFSSFGINSLYALGKYLYV</sequence>
<protein>
    <submittedName>
        <fullName evidence="2">Uncharacterized protein</fullName>
    </submittedName>
</protein>
<organism evidence="2 3">
    <name type="scientific">bacterium (Candidatus Gribaldobacteria) CG_4_10_14_0_2_um_filter_36_18</name>
    <dbReference type="NCBI Taxonomy" id="2014264"/>
    <lineage>
        <taxon>Bacteria</taxon>
        <taxon>Candidatus Gribaldobacteria</taxon>
    </lineage>
</organism>
<keyword evidence="1" id="KW-0812">Transmembrane</keyword>
<keyword evidence="1" id="KW-0472">Membrane</keyword>
<comment type="caution">
    <text evidence="2">The sequence shown here is derived from an EMBL/GenBank/DDBJ whole genome shotgun (WGS) entry which is preliminary data.</text>
</comment>
<proteinExistence type="predicted"/>
<evidence type="ECO:0000256" key="1">
    <source>
        <dbReference type="SAM" id="Phobius"/>
    </source>
</evidence>